<evidence type="ECO:0008006" key="7">
    <source>
        <dbReference type="Google" id="ProtNLM"/>
    </source>
</evidence>
<dbReference type="InterPro" id="IPR002110">
    <property type="entry name" value="Ankyrin_rpt"/>
</dbReference>
<dbReference type="Proteomes" id="UP000694726">
    <property type="component" value="Unplaced"/>
</dbReference>
<evidence type="ECO:0000256" key="4">
    <source>
        <dbReference type="SAM" id="MobiDB-lite"/>
    </source>
</evidence>
<organism evidence="5 6">
    <name type="scientific">Sus scrofa</name>
    <name type="common">Pig</name>
    <dbReference type="NCBI Taxonomy" id="9823"/>
    <lineage>
        <taxon>Eukaryota</taxon>
        <taxon>Metazoa</taxon>
        <taxon>Chordata</taxon>
        <taxon>Craniata</taxon>
        <taxon>Vertebrata</taxon>
        <taxon>Euteleostomi</taxon>
        <taxon>Mammalia</taxon>
        <taxon>Eutheria</taxon>
        <taxon>Laurasiatheria</taxon>
        <taxon>Artiodactyla</taxon>
        <taxon>Suina</taxon>
        <taxon>Suidae</taxon>
        <taxon>Sus</taxon>
    </lineage>
</organism>
<keyword evidence="2 3" id="KW-0040">ANK repeat</keyword>
<evidence type="ECO:0000313" key="5">
    <source>
        <dbReference type="Ensembl" id="ENSSSCP00015032413.1"/>
    </source>
</evidence>
<dbReference type="SUPFAM" id="SSF48403">
    <property type="entry name" value="Ankyrin repeat"/>
    <property type="match status" value="1"/>
</dbReference>
<feature type="repeat" description="ANK" evidence="3">
    <location>
        <begin position="441"/>
        <end position="473"/>
    </location>
</feature>
<feature type="compositionally biased region" description="Basic and acidic residues" evidence="4">
    <location>
        <begin position="138"/>
        <end position="159"/>
    </location>
</feature>
<dbReference type="InterPro" id="IPR036770">
    <property type="entry name" value="Ankyrin_rpt-contain_sf"/>
</dbReference>
<evidence type="ECO:0000256" key="3">
    <source>
        <dbReference type="PROSITE-ProRule" id="PRU00023"/>
    </source>
</evidence>
<dbReference type="Gene3D" id="1.25.40.20">
    <property type="entry name" value="Ankyrin repeat-containing domain"/>
    <property type="match status" value="2"/>
</dbReference>
<dbReference type="Pfam" id="PF12796">
    <property type="entry name" value="Ank_2"/>
    <property type="match status" value="1"/>
</dbReference>
<dbReference type="Pfam" id="PF13637">
    <property type="entry name" value="Ank_4"/>
    <property type="match status" value="1"/>
</dbReference>
<feature type="compositionally biased region" description="Basic residues" evidence="4">
    <location>
        <begin position="85"/>
        <end position="95"/>
    </location>
</feature>
<evidence type="ECO:0000256" key="2">
    <source>
        <dbReference type="ARBA" id="ARBA00023043"/>
    </source>
</evidence>
<accession>A0A8D0U8G1</accession>
<feature type="compositionally biased region" description="Basic and acidic residues" evidence="4">
    <location>
        <begin position="96"/>
        <end position="122"/>
    </location>
</feature>
<evidence type="ECO:0000313" key="6">
    <source>
        <dbReference type="Proteomes" id="UP000694726"/>
    </source>
</evidence>
<dbReference type="PROSITE" id="PS50088">
    <property type="entry name" value="ANK_REPEAT"/>
    <property type="match status" value="3"/>
</dbReference>
<feature type="compositionally biased region" description="Polar residues" evidence="4">
    <location>
        <begin position="356"/>
        <end position="366"/>
    </location>
</feature>
<evidence type="ECO:0000256" key="1">
    <source>
        <dbReference type="ARBA" id="ARBA00022737"/>
    </source>
</evidence>
<protein>
    <recommendedName>
        <fullName evidence="7">Ankyrin repeat domain 42</fullName>
    </recommendedName>
</protein>
<dbReference type="Ensembl" id="ENSSSCT00015080191.1">
    <property type="protein sequence ID" value="ENSSSCP00015032413.1"/>
    <property type="gene ID" value="ENSSSCG00015059978.1"/>
</dbReference>
<name>A0A8D0U8G1_PIG</name>
<feature type="region of interest" description="Disordered" evidence="4">
    <location>
        <begin position="1"/>
        <end position="201"/>
    </location>
</feature>
<dbReference type="PANTHER" id="PTHR24201">
    <property type="entry name" value="ANK_REP_REGION DOMAIN-CONTAINING PROTEIN"/>
    <property type="match status" value="1"/>
</dbReference>
<feature type="repeat" description="ANK" evidence="3">
    <location>
        <begin position="408"/>
        <end position="440"/>
    </location>
</feature>
<proteinExistence type="predicted"/>
<dbReference type="AlphaFoldDB" id="A0A8D0U8G1"/>
<feature type="compositionally biased region" description="Basic and acidic residues" evidence="4">
    <location>
        <begin position="1"/>
        <end position="22"/>
    </location>
</feature>
<feature type="compositionally biased region" description="Basic and acidic residues" evidence="4">
    <location>
        <begin position="274"/>
        <end position="286"/>
    </location>
</feature>
<reference evidence="5" key="1">
    <citation type="submission" date="2025-08" db="UniProtKB">
        <authorList>
            <consortium name="Ensembl"/>
        </authorList>
    </citation>
    <scope>IDENTIFICATION</scope>
</reference>
<keyword evidence="1" id="KW-0677">Repeat</keyword>
<dbReference type="InterPro" id="IPR050776">
    <property type="entry name" value="Ank_Repeat/CDKN_Inhibitor"/>
</dbReference>
<feature type="repeat" description="ANK" evidence="3">
    <location>
        <begin position="474"/>
        <end position="506"/>
    </location>
</feature>
<sequence length="557" mass="61099">KGEGAKAEKARESGEAGSDARPRGTGNDRSTPEIHSFPRHRLQHSSSRVAGVGTLESDWEKRVPADGGRRHSESRGVAAEDGGRRTSHRVWRIKGHHGDQSRERVSRREDSERIREDSDHRCRVSTGRVSEDVGFSRNDSRRVSEDLGHRRSVSQERVRRGGSHRPSNSWERVRGDRSSDVSLSEVGSHPTSDSGGTVREDRELCLSGTWEVIREVRGPRTSDSGERGSDDRSHCLSGSWDGGSVDGGRSLSSSWEGVSEDRGYVASESSALSVREDANHRRFWERESEDEGSRCLGTWEGSTQDGGPGPTDEEEDSRCCSGSWVTASEDRRSSRGLDSTPPRSPGDHTMPGVSDSGPSTSSTETATPCARKKVHFGSIHDAVRAGDVKQLSEIVERGASINEVDVLHKFTPLHWAAHSGSLECLHWLLWHGADISQVTGRGWTAAHIAAIRGQDACMQALLINGANLAAQDDRGCTPLHLAATHGHSFTLQIMLRSGVDPSMTDKREWKPVHYAAFHGRLGCLQLLVKWGCSIEDVDYNGNLPGRYLKKQIFGLFC</sequence>
<feature type="compositionally biased region" description="Basic and acidic residues" evidence="4">
    <location>
        <begin position="215"/>
        <end position="234"/>
    </location>
</feature>
<feature type="compositionally biased region" description="Basic and acidic residues" evidence="4">
    <location>
        <begin position="58"/>
        <end position="74"/>
    </location>
</feature>
<dbReference type="PROSITE" id="PS50297">
    <property type="entry name" value="ANK_REP_REGION"/>
    <property type="match status" value="3"/>
</dbReference>
<feature type="region of interest" description="Disordered" evidence="4">
    <location>
        <begin position="215"/>
        <end position="369"/>
    </location>
</feature>
<dbReference type="SMART" id="SM00248">
    <property type="entry name" value="ANK"/>
    <property type="match status" value="5"/>
</dbReference>
<dbReference type="PANTHER" id="PTHR24201:SF2">
    <property type="entry name" value="ANKYRIN REPEAT DOMAIN-CONTAINING PROTEIN 42"/>
    <property type="match status" value="1"/>
</dbReference>